<dbReference type="EMBL" id="JAPZBU010000003">
    <property type="protein sequence ID" value="KAJ5414598.1"/>
    <property type="molecule type" value="Genomic_DNA"/>
</dbReference>
<dbReference type="GeneID" id="81364842"/>
<dbReference type="Proteomes" id="UP001147747">
    <property type="component" value="Unassembled WGS sequence"/>
</dbReference>
<dbReference type="SUPFAM" id="SSF53167">
    <property type="entry name" value="Purine and uridine phosphorylases"/>
    <property type="match status" value="1"/>
</dbReference>
<evidence type="ECO:0000313" key="2">
    <source>
        <dbReference type="Proteomes" id="UP001147747"/>
    </source>
</evidence>
<evidence type="ECO:0000313" key="1">
    <source>
        <dbReference type="EMBL" id="KAJ5414598.1"/>
    </source>
</evidence>
<reference evidence="1" key="2">
    <citation type="journal article" date="2023" name="IMA Fungus">
        <title>Comparative genomic study of the Penicillium genus elucidates a diverse pangenome and 15 lateral gene transfer events.</title>
        <authorList>
            <person name="Petersen C."/>
            <person name="Sorensen T."/>
            <person name="Nielsen M.R."/>
            <person name="Sondergaard T.E."/>
            <person name="Sorensen J.L."/>
            <person name="Fitzpatrick D.A."/>
            <person name="Frisvad J.C."/>
            <person name="Nielsen K.L."/>
        </authorList>
    </citation>
    <scope>NUCLEOTIDE SEQUENCE</scope>
    <source>
        <strain evidence="1">IBT 29677</strain>
    </source>
</reference>
<dbReference type="AlphaFoldDB" id="A0A9W9WCA6"/>
<protein>
    <recommendedName>
        <fullName evidence="3">Nucleoside phosphorylase domain-containing protein</fullName>
    </recommendedName>
</protein>
<dbReference type="OrthoDB" id="1577640at2759"/>
<evidence type="ECO:0008006" key="3">
    <source>
        <dbReference type="Google" id="ProtNLM"/>
    </source>
</evidence>
<keyword evidence="2" id="KW-1185">Reference proteome</keyword>
<reference evidence="1" key="1">
    <citation type="submission" date="2022-12" db="EMBL/GenBank/DDBJ databases">
        <authorList>
            <person name="Petersen C."/>
        </authorList>
    </citation>
    <scope>NUCLEOTIDE SEQUENCE</scope>
    <source>
        <strain evidence="1">IBT 29677</strain>
    </source>
</reference>
<dbReference type="RefSeq" id="XP_056494444.1">
    <property type="nucleotide sequence ID" value="XM_056625862.1"/>
</dbReference>
<dbReference type="Gene3D" id="3.40.50.1580">
    <property type="entry name" value="Nucleoside phosphorylase domain"/>
    <property type="match status" value="1"/>
</dbReference>
<proteinExistence type="predicted"/>
<dbReference type="PANTHER" id="PTHR46082">
    <property type="entry name" value="ATP/GTP-BINDING PROTEIN-RELATED"/>
    <property type="match status" value="1"/>
</dbReference>
<dbReference type="PANTHER" id="PTHR46082:SF6">
    <property type="entry name" value="AAA+ ATPASE DOMAIN-CONTAINING PROTEIN-RELATED"/>
    <property type="match status" value="1"/>
</dbReference>
<dbReference type="GO" id="GO:0003824">
    <property type="term" value="F:catalytic activity"/>
    <property type="evidence" value="ECO:0007669"/>
    <property type="project" value="InterPro"/>
</dbReference>
<sequence>MSSQQQHEFLDVAVGIITALPLEAQAARGVFDEILEESQGDEEEPRRSQLPIDWNSYTLGLIGKHKVVLAHMPGMGKVKAASVVSTFRTNFPGANLVLLLGICGVTPTNSD</sequence>
<organism evidence="1 2">
    <name type="scientific">Penicillium cosmopolitanum</name>
    <dbReference type="NCBI Taxonomy" id="1131564"/>
    <lineage>
        <taxon>Eukaryota</taxon>
        <taxon>Fungi</taxon>
        <taxon>Dikarya</taxon>
        <taxon>Ascomycota</taxon>
        <taxon>Pezizomycotina</taxon>
        <taxon>Eurotiomycetes</taxon>
        <taxon>Eurotiomycetidae</taxon>
        <taxon>Eurotiales</taxon>
        <taxon>Aspergillaceae</taxon>
        <taxon>Penicillium</taxon>
    </lineage>
</organism>
<dbReference type="InterPro" id="IPR035994">
    <property type="entry name" value="Nucleoside_phosphorylase_sf"/>
</dbReference>
<dbReference type="InterPro" id="IPR053137">
    <property type="entry name" value="NLR-like"/>
</dbReference>
<dbReference type="GO" id="GO:0009116">
    <property type="term" value="P:nucleoside metabolic process"/>
    <property type="evidence" value="ECO:0007669"/>
    <property type="project" value="InterPro"/>
</dbReference>
<gene>
    <name evidence="1" type="ORF">N7509_001225</name>
</gene>
<accession>A0A9W9WCA6</accession>
<comment type="caution">
    <text evidence="1">The sequence shown here is derived from an EMBL/GenBank/DDBJ whole genome shotgun (WGS) entry which is preliminary data.</text>
</comment>
<name>A0A9W9WCA6_9EURO</name>